<gene>
    <name evidence="1" type="ORF">FRUB_00462</name>
</gene>
<comment type="caution">
    <text evidence="1">The sequence shown here is derived from an EMBL/GenBank/DDBJ whole genome shotgun (WGS) entry which is preliminary data.</text>
</comment>
<protein>
    <submittedName>
        <fullName evidence="1">Uncharacterized protein</fullName>
    </submittedName>
</protein>
<evidence type="ECO:0000313" key="2">
    <source>
        <dbReference type="Proteomes" id="UP000214646"/>
    </source>
</evidence>
<dbReference type="EMBL" id="NIDE01000001">
    <property type="protein sequence ID" value="OWK46763.1"/>
    <property type="molecule type" value="Genomic_DNA"/>
</dbReference>
<organism evidence="1 2">
    <name type="scientific">Fimbriiglobus ruber</name>
    <dbReference type="NCBI Taxonomy" id="1908690"/>
    <lineage>
        <taxon>Bacteria</taxon>
        <taxon>Pseudomonadati</taxon>
        <taxon>Planctomycetota</taxon>
        <taxon>Planctomycetia</taxon>
        <taxon>Gemmatales</taxon>
        <taxon>Gemmataceae</taxon>
        <taxon>Fimbriiglobus</taxon>
    </lineage>
</organism>
<evidence type="ECO:0000313" key="1">
    <source>
        <dbReference type="EMBL" id="OWK46763.1"/>
    </source>
</evidence>
<accession>A0A225E0P1</accession>
<dbReference type="AlphaFoldDB" id="A0A225E0P1"/>
<reference evidence="2" key="1">
    <citation type="submission" date="2017-06" db="EMBL/GenBank/DDBJ databases">
        <title>Genome analysis of Fimbriiglobus ruber SP5, the first member of the order Planctomycetales with confirmed chitinolytic capability.</title>
        <authorList>
            <person name="Ravin N.V."/>
            <person name="Rakitin A.L."/>
            <person name="Ivanova A.A."/>
            <person name="Beletsky A.V."/>
            <person name="Kulichevskaya I.S."/>
            <person name="Mardanov A.V."/>
            <person name="Dedysh S.N."/>
        </authorList>
    </citation>
    <scope>NUCLEOTIDE SEQUENCE [LARGE SCALE GENOMIC DNA]</scope>
    <source>
        <strain evidence="2">SP5</strain>
    </source>
</reference>
<sequence>MILFQPAVLAVPIGWRAADLNGLDWIDPFPSRYGACKTAVGIWAGFRDVIFLTFLV</sequence>
<name>A0A225E0P1_9BACT</name>
<dbReference type="Proteomes" id="UP000214646">
    <property type="component" value="Unassembled WGS sequence"/>
</dbReference>
<keyword evidence="2" id="KW-1185">Reference proteome</keyword>
<proteinExistence type="predicted"/>